<feature type="region of interest" description="Disordered" evidence="1">
    <location>
        <begin position="35"/>
        <end position="95"/>
    </location>
</feature>
<sequence length="235" mass="26973">MQYLTNTLLLASLAISNVAAAPVADNSAIQARQDVSDSFHSGPPNTGGNGPKVAEADYTHPQPNHNRKERRPQNGAEDDAHHLEERSKLPFEPDFGHDKREAYIYTQKKKERRQVPDIEAREAYIYTQKKERRDNSNLQARNAYIYTQKERRDPAAYIYTQKERRAPADVEARNAYIYTQKERRDPADIEARNAYIYTQKERRAPVEARNAEVDYDGSHVTPGHRDEEMMDVGSA</sequence>
<feature type="signal peptide" evidence="2">
    <location>
        <begin position="1"/>
        <end position="20"/>
    </location>
</feature>
<reference evidence="3 4" key="1">
    <citation type="submission" date="2016-06" db="EMBL/GenBank/DDBJ databases">
        <authorList>
            <person name="Kjaerup R.B."/>
            <person name="Dalgaard T.S."/>
            <person name="Juul-Madsen H.R."/>
        </authorList>
    </citation>
    <scope>NUCLEOTIDE SEQUENCE [LARGE SCALE GENOMIC DNA]</scope>
</reference>
<dbReference type="AlphaFoldDB" id="A0A1X7RXL9"/>
<evidence type="ECO:0000313" key="3">
    <source>
        <dbReference type="EMBL" id="SMQ52000.1"/>
    </source>
</evidence>
<keyword evidence="2" id="KW-0732">Signal</keyword>
<proteinExistence type="predicted"/>
<accession>A0A1X7RXL9</accession>
<evidence type="ECO:0000313" key="4">
    <source>
        <dbReference type="Proteomes" id="UP000215127"/>
    </source>
</evidence>
<evidence type="ECO:0000256" key="2">
    <source>
        <dbReference type="SAM" id="SignalP"/>
    </source>
</evidence>
<name>A0A1X7RXL9_ZYMT9</name>
<dbReference type="Proteomes" id="UP000215127">
    <property type="component" value="Chromosome 6"/>
</dbReference>
<feature type="chain" id="PRO_5012462884" evidence="2">
    <location>
        <begin position="21"/>
        <end position="235"/>
    </location>
</feature>
<gene>
    <name evidence="3" type="ORF">ZT3D7_G7153</name>
</gene>
<evidence type="ECO:0000256" key="1">
    <source>
        <dbReference type="SAM" id="MobiDB-lite"/>
    </source>
</evidence>
<feature type="region of interest" description="Disordered" evidence="1">
    <location>
        <begin position="200"/>
        <end position="235"/>
    </location>
</feature>
<feature type="compositionally biased region" description="Basic and acidic residues" evidence="1">
    <location>
        <begin position="78"/>
        <end position="95"/>
    </location>
</feature>
<keyword evidence="4" id="KW-1185">Reference proteome</keyword>
<protein>
    <submittedName>
        <fullName evidence="3">Uncharacterized protein</fullName>
    </submittedName>
</protein>
<organism evidence="3 4">
    <name type="scientific">Zymoseptoria tritici (strain ST99CH_3D7)</name>
    <dbReference type="NCBI Taxonomy" id="1276538"/>
    <lineage>
        <taxon>Eukaryota</taxon>
        <taxon>Fungi</taxon>
        <taxon>Dikarya</taxon>
        <taxon>Ascomycota</taxon>
        <taxon>Pezizomycotina</taxon>
        <taxon>Dothideomycetes</taxon>
        <taxon>Dothideomycetidae</taxon>
        <taxon>Mycosphaerellales</taxon>
        <taxon>Mycosphaerellaceae</taxon>
        <taxon>Zymoseptoria</taxon>
    </lineage>
</organism>
<feature type="compositionally biased region" description="Basic and acidic residues" evidence="1">
    <location>
        <begin position="200"/>
        <end position="212"/>
    </location>
</feature>
<dbReference type="EMBL" id="LT853697">
    <property type="protein sequence ID" value="SMQ52000.1"/>
    <property type="molecule type" value="Genomic_DNA"/>
</dbReference>